<evidence type="ECO:0000256" key="5">
    <source>
        <dbReference type="ARBA" id="ARBA00022989"/>
    </source>
</evidence>
<gene>
    <name evidence="11" type="ORF">HYY20_00590</name>
</gene>
<dbReference type="Proteomes" id="UP000769766">
    <property type="component" value="Unassembled WGS sequence"/>
</dbReference>
<protein>
    <submittedName>
        <fullName evidence="11">Glycerol-3-phosphate acyltransferase</fullName>
    </submittedName>
</protein>
<evidence type="ECO:0000256" key="6">
    <source>
        <dbReference type="ARBA" id="ARBA00023098"/>
    </source>
</evidence>
<dbReference type="InterPro" id="IPR003811">
    <property type="entry name" value="G3P_acylTferase_PlsY"/>
</dbReference>
<keyword evidence="8" id="KW-0594">Phospholipid biosynthesis</keyword>
<accession>A0A932CLI5</accession>
<keyword evidence="9" id="KW-1208">Phospholipid metabolism</keyword>
<comment type="caution">
    <text evidence="11">The sequence shown here is derived from an EMBL/GenBank/DDBJ whole genome shotgun (WGS) entry which is preliminary data.</text>
</comment>
<name>A0A932CLI5_UNCTE</name>
<proteinExistence type="predicted"/>
<dbReference type="GO" id="GO:0043772">
    <property type="term" value="F:acyl-phosphate glycerol-3-phosphate acyltransferase activity"/>
    <property type="evidence" value="ECO:0007669"/>
    <property type="project" value="InterPro"/>
</dbReference>
<keyword evidence="5 10" id="KW-1133">Transmembrane helix</keyword>
<evidence type="ECO:0000256" key="1">
    <source>
        <dbReference type="ARBA" id="ARBA00022475"/>
    </source>
</evidence>
<evidence type="ECO:0000256" key="2">
    <source>
        <dbReference type="ARBA" id="ARBA00022516"/>
    </source>
</evidence>
<keyword evidence="1" id="KW-1003">Cell membrane</keyword>
<keyword evidence="4 10" id="KW-0812">Transmembrane</keyword>
<organism evidence="11 12">
    <name type="scientific">Tectimicrobiota bacterium</name>
    <dbReference type="NCBI Taxonomy" id="2528274"/>
    <lineage>
        <taxon>Bacteria</taxon>
        <taxon>Pseudomonadati</taxon>
        <taxon>Nitrospinota/Tectimicrobiota group</taxon>
        <taxon>Candidatus Tectimicrobiota</taxon>
    </lineage>
</organism>
<keyword evidence="3" id="KW-0808">Transferase</keyword>
<dbReference type="GO" id="GO:0008654">
    <property type="term" value="P:phospholipid biosynthetic process"/>
    <property type="evidence" value="ECO:0007669"/>
    <property type="project" value="UniProtKB-KW"/>
</dbReference>
<dbReference type="PANTHER" id="PTHR30309:SF0">
    <property type="entry name" value="GLYCEROL-3-PHOSPHATE ACYLTRANSFERASE-RELATED"/>
    <property type="match status" value="1"/>
</dbReference>
<evidence type="ECO:0000256" key="9">
    <source>
        <dbReference type="ARBA" id="ARBA00023264"/>
    </source>
</evidence>
<keyword evidence="7 10" id="KW-0472">Membrane</keyword>
<keyword evidence="6" id="KW-0443">Lipid metabolism</keyword>
<evidence type="ECO:0000256" key="8">
    <source>
        <dbReference type="ARBA" id="ARBA00023209"/>
    </source>
</evidence>
<feature type="non-terminal residue" evidence="11">
    <location>
        <position position="1"/>
    </location>
</feature>
<evidence type="ECO:0000313" key="11">
    <source>
        <dbReference type="EMBL" id="MBI2875359.1"/>
    </source>
</evidence>
<evidence type="ECO:0000256" key="7">
    <source>
        <dbReference type="ARBA" id="ARBA00023136"/>
    </source>
</evidence>
<dbReference type="SMART" id="SM01207">
    <property type="entry name" value="G3P_acyltransf"/>
    <property type="match status" value="1"/>
</dbReference>
<reference evidence="11" key="1">
    <citation type="submission" date="2020-07" db="EMBL/GenBank/DDBJ databases">
        <title>Huge and variable diversity of episymbiotic CPR bacteria and DPANN archaea in groundwater ecosystems.</title>
        <authorList>
            <person name="He C.Y."/>
            <person name="Keren R."/>
            <person name="Whittaker M."/>
            <person name="Farag I.F."/>
            <person name="Doudna J."/>
            <person name="Cate J.H.D."/>
            <person name="Banfield J.F."/>
        </authorList>
    </citation>
    <scope>NUCLEOTIDE SEQUENCE</scope>
    <source>
        <strain evidence="11">NC_groundwater_672_Ag_B-0.1um_62_36</strain>
    </source>
</reference>
<dbReference type="EMBL" id="JACPRF010000018">
    <property type="protein sequence ID" value="MBI2875359.1"/>
    <property type="molecule type" value="Genomic_DNA"/>
</dbReference>
<dbReference type="AlphaFoldDB" id="A0A932CLI5"/>
<evidence type="ECO:0000256" key="3">
    <source>
        <dbReference type="ARBA" id="ARBA00022679"/>
    </source>
</evidence>
<sequence length="123" mass="12970">VGWVALAAVLGHLYPLFAGFRGGKGIATGLGVFLGMMPLPTVLAVGIWVVCLALSRYVSLSSILASLSLPLIALLTAYPPVQVAFGTAVALLVSYRHWENVQRLLAGTEDKIGARKGLEEEIP</sequence>
<keyword evidence="2" id="KW-0444">Lipid biosynthesis</keyword>
<evidence type="ECO:0000256" key="10">
    <source>
        <dbReference type="SAM" id="Phobius"/>
    </source>
</evidence>
<feature type="transmembrane region" description="Helical" evidence="10">
    <location>
        <begin position="67"/>
        <end position="93"/>
    </location>
</feature>
<evidence type="ECO:0000256" key="4">
    <source>
        <dbReference type="ARBA" id="ARBA00022692"/>
    </source>
</evidence>
<feature type="transmembrane region" description="Helical" evidence="10">
    <location>
        <begin position="30"/>
        <end position="55"/>
    </location>
</feature>
<keyword evidence="11" id="KW-0012">Acyltransferase</keyword>
<dbReference type="Pfam" id="PF02660">
    <property type="entry name" value="G3P_acyltransf"/>
    <property type="match status" value="1"/>
</dbReference>
<dbReference type="GO" id="GO:0005886">
    <property type="term" value="C:plasma membrane"/>
    <property type="evidence" value="ECO:0007669"/>
    <property type="project" value="InterPro"/>
</dbReference>
<evidence type="ECO:0000313" key="12">
    <source>
        <dbReference type="Proteomes" id="UP000769766"/>
    </source>
</evidence>
<dbReference type="PANTHER" id="PTHR30309">
    <property type="entry name" value="INNER MEMBRANE PROTEIN YGIH"/>
    <property type="match status" value="1"/>
</dbReference>